<feature type="chain" id="PRO_5029717324" description="Ig-like domain-containing protein" evidence="3">
    <location>
        <begin position="28"/>
        <end position="700"/>
    </location>
</feature>
<evidence type="ECO:0000259" key="4">
    <source>
        <dbReference type="PROSITE" id="PS50835"/>
    </source>
</evidence>
<feature type="region of interest" description="Disordered" evidence="1">
    <location>
        <begin position="200"/>
        <end position="260"/>
    </location>
</feature>
<dbReference type="Proteomes" id="UP000518266">
    <property type="component" value="Unassembled WGS sequence"/>
</dbReference>
<dbReference type="SMART" id="SM00409">
    <property type="entry name" value="IG"/>
    <property type="match status" value="3"/>
</dbReference>
<keyword evidence="6" id="KW-1185">Reference proteome</keyword>
<dbReference type="InterPro" id="IPR003599">
    <property type="entry name" value="Ig_sub"/>
</dbReference>
<dbReference type="InterPro" id="IPR036179">
    <property type="entry name" value="Ig-like_dom_sf"/>
</dbReference>
<dbReference type="CDD" id="cd00096">
    <property type="entry name" value="Ig"/>
    <property type="match status" value="1"/>
</dbReference>
<keyword evidence="3" id="KW-0732">Signal</keyword>
<evidence type="ECO:0000256" key="1">
    <source>
        <dbReference type="SAM" id="MobiDB-lite"/>
    </source>
</evidence>
<feature type="compositionally biased region" description="Low complexity" evidence="1">
    <location>
        <begin position="234"/>
        <end position="252"/>
    </location>
</feature>
<feature type="transmembrane region" description="Helical" evidence="2">
    <location>
        <begin position="662"/>
        <end position="685"/>
    </location>
</feature>
<feature type="non-terminal residue" evidence="5">
    <location>
        <position position="700"/>
    </location>
</feature>
<evidence type="ECO:0000256" key="2">
    <source>
        <dbReference type="SAM" id="Phobius"/>
    </source>
</evidence>
<dbReference type="SMART" id="SM00408">
    <property type="entry name" value="IGc2"/>
    <property type="match status" value="3"/>
</dbReference>
<dbReference type="PROSITE" id="PS50835">
    <property type="entry name" value="IG_LIKE"/>
    <property type="match status" value="3"/>
</dbReference>
<keyword evidence="2" id="KW-0472">Membrane</keyword>
<gene>
    <name evidence="5" type="ORF">F7725_005951</name>
</gene>
<proteinExistence type="predicted"/>
<evidence type="ECO:0000256" key="3">
    <source>
        <dbReference type="SAM" id="SignalP"/>
    </source>
</evidence>
<reference evidence="5 6" key="1">
    <citation type="submission" date="2020-03" db="EMBL/GenBank/DDBJ databases">
        <title>Dissostichus mawsoni Genome sequencing and assembly.</title>
        <authorList>
            <person name="Park H."/>
        </authorList>
    </citation>
    <scope>NUCLEOTIDE SEQUENCE [LARGE SCALE GENOMIC DNA]</scope>
    <source>
        <strain evidence="5">DM0001</strain>
        <tissue evidence="5">Muscle</tissue>
    </source>
</reference>
<keyword evidence="2" id="KW-0812">Transmembrane</keyword>
<keyword evidence="2" id="KW-1133">Transmembrane helix</keyword>
<accession>A0A7J5YSZ2</accession>
<dbReference type="Pfam" id="PF13895">
    <property type="entry name" value="Ig_2"/>
    <property type="match status" value="2"/>
</dbReference>
<dbReference type="GO" id="GO:0007155">
    <property type="term" value="P:cell adhesion"/>
    <property type="evidence" value="ECO:0007669"/>
    <property type="project" value="InterPro"/>
</dbReference>
<dbReference type="PANTHER" id="PTHR13771">
    <property type="entry name" value="INTERCELLULAR ADHESION MOLECULE"/>
    <property type="match status" value="1"/>
</dbReference>
<dbReference type="InterPro" id="IPR047012">
    <property type="entry name" value="ICAM_VCAM"/>
</dbReference>
<dbReference type="OrthoDB" id="5843397at2759"/>
<dbReference type="Gene3D" id="2.60.40.10">
    <property type="entry name" value="Immunoglobulins"/>
    <property type="match status" value="5"/>
</dbReference>
<feature type="domain" description="Ig-like" evidence="4">
    <location>
        <begin position="93"/>
        <end position="171"/>
    </location>
</feature>
<evidence type="ECO:0000313" key="6">
    <source>
        <dbReference type="Proteomes" id="UP000518266"/>
    </source>
</evidence>
<dbReference type="SUPFAM" id="SSF48726">
    <property type="entry name" value="Immunoglobulin"/>
    <property type="match status" value="3"/>
</dbReference>
<name>A0A7J5YSZ2_DISMA</name>
<dbReference type="AlphaFoldDB" id="A0A7J5YSZ2"/>
<dbReference type="EMBL" id="JAAKFY010000009">
    <property type="protein sequence ID" value="KAF3852596.1"/>
    <property type="molecule type" value="Genomic_DNA"/>
</dbReference>
<dbReference type="InterPro" id="IPR007110">
    <property type="entry name" value="Ig-like_dom"/>
</dbReference>
<sequence>MFPSAFTLMCRCLRVSSTLCIGQTALGQPKSSKREKDEPKPVSEVFTLNITSTKEDDGVQFWCEAKLELGAEGPQPPPVVESEKLTAAVLYKPHLEASLPPDPIIIITEGNPLTLNCSSVGNPPPSYTWTPPSRITSPSNGSVFFINSITHEDEGSFGVTFNHTADNNHINPIHHNDNNHINPIHHNDNNLINPIHHNDNNHINPIHHNDNNHINPIHHNDNNHIKPTHHNDYNHINPDYHNNNNNNNNSNSKQRYQQQTAPQLHDVFPAFILCSGVSSFPANVEEVAKEAKDVRRCSPSCCKQQAKEVRRRSQSCCKQQAYRVRSCASSDGVLRIPCGRQASSDGVLRIPCGRQASSDGVLRIPCGGTGFIRRCAAHPVRTTSFIGLSAVVLLEHGLQRNYNCADKPRFTPSRLVVQFGKPTSALCSVCQPGCNYTLFNIESPIGSLATNGTEVTWTVNEMTEWIISPSCYYNNDTTDEQCCSVLPTTPPENVSFSVHSDEPMSEGQQYTLHCEVRDVAPVKNLTVTFYRGQTALGEPKSSKREKDEPKPVSEVFTLNITSTKEDDGVQFWCEAKLELGAEGPQPPPVRRKPLTLNCSSVGNPPPSYTWTPPSRITSPSNGSVFFINSITHEDEGSYTCYVSNEKGSISVQFDVTVQANNLVLIIGLVVAVVLLAVIVGVAVFISYHRYYKEGAYNLWD</sequence>
<dbReference type="GO" id="GO:0005178">
    <property type="term" value="F:integrin binding"/>
    <property type="evidence" value="ECO:0007669"/>
    <property type="project" value="InterPro"/>
</dbReference>
<dbReference type="PANTHER" id="PTHR13771:SF9">
    <property type="entry name" value="INTERCELLULAR ADHESION MOLECULE 5"/>
    <property type="match status" value="1"/>
</dbReference>
<comment type="caution">
    <text evidence="5">The sequence shown here is derived from an EMBL/GenBank/DDBJ whole genome shotgun (WGS) entry which is preliminary data.</text>
</comment>
<feature type="compositionally biased region" description="Basic and acidic residues" evidence="1">
    <location>
        <begin position="218"/>
        <end position="233"/>
    </location>
</feature>
<feature type="signal peptide" evidence="3">
    <location>
        <begin position="1"/>
        <end position="27"/>
    </location>
</feature>
<evidence type="ECO:0000313" key="5">
    <source>
        <dbReference type="EMBL" id="KAF3852596.1"/>
    </source>
</evidence>
<feature type="domain" description="Ig-like" evidence="4">
    <location>
        <begin position="491"/>
        <end position="575"/>
    </location>
</feature>
<protein>
    <recommendedName>
        <fullName evidence="4">Ig-like domain-containing protein</fullName>
    </recommendedName>
</protein>
<dbReference type="InterPro" id="IPR013783">
    <property type="entry name" value="Ig-like_fold"/>
</dbReference>
<dbReference type="InterPro" id="IPR003598">
    <property type="entry name" value="Ig_sub2"/>
</dbReference>
<feature type="domain" description="Ig-like" evidence="4">
    <location>
        <begin position="594"/>
        <end position="656"/>
    </location>
</feature>
<organism evidence="5 6">
    <name type="scientific">Dissostichus mawsoni</name>
    <name type="common">Antarctic cod</name>
    <dbReference type="NCBI Taxonomy" id="36200"/>
    <lineage>
        <taxon>Eukaryota</taxon>
        <taxon>Metazoa</taxon>
        <taxon>Chordata</taxon>
        <taxon>Craniata</taxon>
        <taxon>Vertebrata</taxon>
        <taxon>Euteleostomi</taxon>
        <taxon>Actinopterygii</taxon>
        <taxon>Neopterygii</taxon>
        <taxon>Teleostei</taxon>
        <taxon>Neoteleostei</taxon>
        <taxon>Acanthomorphata</taxon>
        <taxon>Eupercaria</taxon>
        <taxon>Perciformes</taxon>
        <taxon>Notothenioidei</taxon>
        <taxon>Nototheniidae</taxon>
        <taxon>Dissostichus</taxon>
    </lineage>
</organism>
<feature type="compositionally biased region" description="Low complexity" evidence="1">
    <location>
        <begin position="200"/>
        <end position="217"/>
    </location>
</feature>